<evidence type="ECO:0000256" key="3">
    <source>
        <dbReference type="ARBA" id="ARBA00022514"/>
    </source>
</evidence>
<keyword evidence="5 7" id="KW-0732">Signal</keyword>
<reference evidence="9" key="2">
    <citation type="journal article" date="2007" name="PLoS Biol.">
        <title>Survey sequencing and comparative analysis of the elephant shark (Callorhinchus milii) genome.</title>
        <authorList>
            <person name="Venkatesh B."/>
            <person name="Kirkness E.F."/>
            <person name="Loh Y.H."/>
            <person name="Halpern A.L."/>
            <person name="Lee A.P."/>
            <person name="Johnson J."/>
            <person name="Dandona N."/>
            <person name="Viswanathan L.D."/>
            <person name="Tay A."/>
            <person name="Venter J.C."/>
            <person name="Strausberg R.L."/>
            <person name="Brenner S."/>
        </authorList>
    </citation>
    <scope>NUCLEOTIDE SEQUENCE [LARGE SCALE GENOMIC DNA]</scope>
</reference>
<name>A0A4W3GPL2_CALMI</name>
<dbReference type="InterPro" id="IPR020443">
    <property type="entry name" value="IL-10/19/20/24/26"/>
</dbReference>
<dbReference type="OMA" id="RLCHARM"/>
<dbReference type="InterPro" id="IPR009079">
    <property type="entry name" value="4_helix_cytokine-like_core"/>
</dbReference>
<organism evidence="8 9">
    <name type="scientific">Callorhinchus milii</name>
    <name type="common">Ghost shark</name>
    <dbReference type="NCBI Taxonomy" id="7868"/>
    <lineage>
        <taxon>Eukaryota</taxon>
        <taxon>Metazoa</taxon>
        <taxon>Chordata</taxon>
        <taxon>Craniata</taxon>
        <taxon>Vertebrata</taxon>
        <taxon>Chondrichthyes</taxon>
        <taxon>Holocephali</taxon>
        <taxon>Chimaeriformes</taxon>
        <taxon>Callorhinchidae</taxon>
        <taxon>Callorhinchus</taxon>
    </lineage>
</organism>
<feature type="disulfide bond" evidence="6">
    <location>
        <begin position="33"/>
        <end position="123"/>
    </location>
</feature>
<dbReference type="InParanoid" id="A0A4W3GPL2"/>
<evidence type="ECO:0000256" key="5">
    <source>
        <dbReference type="ARBA" id="ARBA00022729"/>
    </source>
</evidence>
<evidence type="ECO:0000256" key="6">
    <source>
        <dbReference type="PIRSR" id="PIRSR620443-51"/>
    </source>
</evidence>
<evidence type="ECO:0000256" key="7">
    <source>
        <dbReference type="SAM" id="SignalP"/>
    </source>
</evidence>
<evidence type="ECO:0000256" key="4">
    <source>
        <dbReference type="ARBA" id="ARBA00022525"/>
    </source>
</evidence>
<dbReference type="Ensembl" id="ENSCMIT00000005091.1">
    <property type="protein sequence ID" value="ENSCMIP00000004910.1"/>
    <property type="gene ID" value="ENSCMIG00000002919.1"/>
</dbReference>
<keyword evidence="4" id="KW-0964">Secreted</keyword>
<evidence type="ECO:0000313" key="8">
    <source>
        <dbReference type="Ensembl" id="ENSCMIP00000004910.1"/>
    </source>
</evidence>
<dbReference type="Proteomes" id="UP000314986">
    <property type="component" value="Unassembled WGS sequence"/>
</dbReference>
<dbReference type="SUPFAM" id="SSF47266">
    <property type="entry name" value="4-helical cytokines"/>
    <property type="match status" value="1"/>
</dbReference>
<evidence type="ECO:0000313" key="9">
    <source>
        <dbReference type="Proteomes" id="UP000314986"/>
    </source>
</evidence>
<evidence type="ECO:0000256" key="1">
    <source>
        <dbReference type="ARBA" id="ARBA00004613"/>
    </source>
</evidence>
<dbReference type="PANTHER" id="PTHR48482">
    <property type="entry name" value="INTERLEUKIN-19-RELATED"/>
    <property type="match status" value="1"/>
</dbReference>
<feature type="disulfide bond" evidence="6">
    <location>
        <begin position="78"/>
        <end position="131"/>
    </location>
</feature>
<proteinExistence type="inferred from homology"/>
<dbReference type="STRING" id="7868.ENSCMIP00000004910"/>
<dbReference type="GO" id="GO:0005615">
    <property type="term" value="C:extracellular space"/>
    <property type="evidence" value="ECO:0007669"/>
    <property type="project" value="UniProtKB-KW"/>
</dbReference>
<feature type="chain" id="PRO_5021399647" evidence="7">
    <location>
        <begin position="24"/>
        <end position="150"/>
    </location>
</feature>
<dbReference type="Gene3D" id="1.20.1250.10">
    <property type="match status" value="1"/>
</dbReference>
<dbReference type="PANTHER" id="PTHR48482:SF3">
    <property type="entry name" value="INTERLEUKIN-19"/>
    <property type="match status" value="1"/>
</dbReference>
<dbReference type="AlphaFoldDB" id="A0A4W3GPL2"/>
<dbReference type="FunCoup" id="A0A4W3GPL2">
    <property type="interactions" value="46"/>
</dbReference>
<dbReference type="GO" id="GO:0005125">
    <property type="term" value="F:cytokine activity"/>
    <property type="evidence" value="ECO:0007669"/>
    <property type="project" value="UniProtKB-KW"/>
</dbReference>
<comment type="subcellular location">
    <subcellularLocation>
        <location evidence="1">Secreted</location>
    </subcellularLocation>
</comment>
<reference evidence="8" key="5">
    <citation type="submission" date="2025-09" db="UniProtKB">
        <authorList>
            <consortium name="Ensembl"/>
        </authorList>
    </citation>
    <scope>IDENTIFICATION</scope>
</reference>
<comment type="similarity">
    <text evidence="2">Belongs to the IL-10 family.</text>
</comment>
<protein>
    <submittedName>
        <fullName evidence="8">Interleukin-20-like</fullName>
    </submittedName>
</protein>
<dbReference type="GeneTree" id="ENSGT00950000183124"/>
<keyword evidence="6" id="KW-1015">Disulfide bond</keyword>
<evidence type="ECO:0000256" key="2">
    <source>
        <dbReference type="ARBA" id="ARBA00008813"/>
    </source>
</evidence>
<reference evidence="8" key="4">
    <citation type="submission" date="2025-08" db="UniProtKB">
        <authorList>
            <consortium name="Ensembl"/>
        </authorList>
    </citation>
    <scope>IDENTIFICATION</scope>
</reference>
<keyword evidence="3" id="KW-0202">Cytokine</keyword>
<feature type="disulfide bond" evidence="6">
    <location>
        <begin position="77"/>
        <end position="129"/>
    </location>
</feature>
<reference evidence="9" key="1">
    <citation type="journal article" date="2006" name="Science">
        <title>Ancient noncoding elements conserved in the human genome.</title>
        <authorList>
            <person name="Venkatesh B."/>
            <person name="Kirkness E.F."/>
            <person name="Loh Y.H."/>
            <person name="Halpern A.L."/>
            <person name="Lee A.P."/>
            <person name="Johnson J."/>
            <person name="Dandona N."/>
            <person name="Viswanathan L.D."/>
            <person name="Tay A."/>
            <person name="Venter J.C."/>
            <person name="Strausberg R.L."/>
            <person name="Brenner S."/>
        </authorList>
    </citation>
    <scope>NUCLEOTIDE SEQUENCE [LARGE SCALE GENOMIC DNA]</scope>
</reference>
<reference evidence="9" key="3">
    <citation type="journal article" date="2014" name="Nature">
        <title>Elephant shark genome provides unique insights into gnathostome evolution.</title>
        <authorList>
            <consortium name="International Elephant Shark Genome Sequencing Consortium"/>
            <person name="Venkatesh B."/>
            <person name="Lee A.P."/>
            <person name="Ravi V."/>
            <person name="Maurya A.K."/>
            <person name="Lian M.M."/>
            <person name="Swann J.B."/>
            <person name="Ohta Y."/>
            <person name="Flajnik M.F."/>
            <person name="Sutoh Y."/>
            <person name="Kasahara M."/>
            <person name="Hoon S."/>
            <person name="Gangu V."/>
            <person name="Roy S.W."/>
            <person name="Irimia M."/>
            <person name="Korzh V."/>
            <person name="Kondrychyn I."/>
            <person name="Lim Z.W."/>
            <person name="Tay B.H."/>
            <person name="Tohari S."/>
            <person name="Kong K.W."/>
            <person name="Ho S."/>
            <person name="Lorente-Galdos B."/>
            <person name="Quilez J."/>
            <person name="Marques-Bonet T."/>
            <person name="Raney B.J."/>
            <person name="Ingham P.W."/>
            <person name="Tay A."/>
            <person name="Hillier L.W."/>
            <person name="Minx P."/>
            <person name="Boehm T."/>
            <person name="Wilson R.K."/>
            <person name="Brenner S."/>
            <person name="Warren W.C."/>
        </authorList>
    </citation>
    <scope>NUCLEOTIDE SEQUENCE [LARGE SCALE GENOMIC DNA]</scope>
</reference>
<feature type="signal peptide" evidence="7">
    <location>
        <begin position="1"/>
        <end position="23"/>
    </location>
</feature>
<keyword evidence="9" id="KW-1185">Reference proteome</keyword>
<accession>A0A4W3GPL2</accession>
<sequence>MKVFGSFLCLTIVSVFVLQPLVAQSKRLHFGKCALSVDLPEIREYFSAIRQTVVNVSGHLRLLSKSTFHGIQAEDSCCFLRHLLRFYVENVFKHYTPTSDLIKRKTSSLANSFLSVKRDLRQCHAHGKCHCGEDAKTRMDNIQETYEEVS</sequence>